<accession>A0A4Y2FXF8</accession>
<organism evidence="1 2">
    <name type="scientific">Araneus ventricosus</name>
    <name type="common">Orbweaver spider</name>
    <name type="synonym">Epeira ventricosa</name>
    <dbReference type="NCBI Taxonomy" id="182803"/>
    <lineage>
        <taxon>Eukaryota</taxon>
        <taxon>Metazoa</taxon>
        <taxon>Ecdysozoa</taxon>
        <taxon>Arthropoda</taxon>
        <taxon>Chelicerata</taxon>
        <taxon>Arachnida</taxon>
        <taxon>Araneae</taxon>
        <taxon>Araneomorphae</taxon>
        <taxon>Entelegynae</taxon>
        <taxon>Araneoidea</taxon>
        <taxon>Araneidae</taxon>
        <taxon>Araneus</taxon>
    </lineage>
</organism>
<reference evidence="1 2" key="1">
    <citation type="journal article" date="2019" name="Sci. Rep.">
        <title>Orb-weaving spider Araneus ventricosus genome elucidates the spidroin gene catalogue.</title>
        <authorList>
            <person name="Kono N."/>
            <person name="Nakamura H."/>
            <person name="Ohtoshi R."/>
            <person name="Moran D.A.P."/>
            <person name="Shinohara A."/>
            <person name="Yoshida Y."/>
            <person name="Fujiwara M."/>
            <person name="Mori M."/>
            <person name="Tomita M."/>
            <person name="Arakawa K."/>
        </authorList>
    </citation>
    <scope>NUCLEOTIDE SEQUENCE [LARGE SCALE GENOMIC DNA]</scope>
</reference>
<protein>
    <submittedName>
        <fullName evidence="1">Uncharacterized protein</fullName>
    </submittedName>
</protein>
<keyword evidence="2" id="KW-1185">Reference proteome</keyword>
<dbReference type="Proteomes" id="UP000499080">
    <property type="component" value="Unassembled WGS sequence"/>
</dbReference>
<name>A0A4Y2FXF8_ARAVE</name>
<evidence type="ECO:0000313" key="1">
    <source>
        <dbReference type="EMBL" id="GBM45186.1"/>
    </source>
</evidence>
<comment type="caution">
    <text evidence="1">The sequence shown here is derived from an EMBL/GenBank/DDBJ whole genome shotgun (WGS) entry which is preliminary data.</text>
</comment>
<dbReference type="AlphaFoldDB" id="A0A4Y2FXF8"/>
<proteinExistence type="predicted"/>
<sequence>MQAAKEVTAHNRDKPATHSLKKSRLFVKEGHNSDGRRIYTVHFLEQNCLIWCRSAVICCRGEPVIILRLFGGGGGSYREAGYILQRRLVSSECNVF</sequence>
<dbReference type="EMBL" id="BGPR01001091">
    <property type="protein sequence ID" value="GBM45186.1"/>
    <property type="molecule type" value="Genomic_DNA"/>
</dbReference>
<evidence type="ECO:0000313" key="2">
    <source>
        <dbReference type="Proteomes" id="UP000499080"/>
    </source>
</evidence>
<gene>
    <name evidence="1" type="ORF">AVEN_168271_1</name>
</gene>